<keyword evidence="3 12" id="KW-0813">Transport</keyword>
<keyword evidence="6" id="KW-0999">Mitochondrion inner membrane</keyword>
<feature type="repeat" description="Solcar" evidence="11">
    <location>
        <begin position="103"/>
        <end position="190"/>
    </location>
</feature>
<keyword evidence="9 11" id="KW-0472">Membrane</keyword>
<protein>
    <recommendedName>
        <fullName evidence="10">Solute carrier family 25 member 43</fullName>
    </recommendedName>
</protein>
<reference evidence="13" key="1">
    <citation type="thesis" date="2020" institute="ProQuest LLC" country="789 East Eisenhower Parkway, Ann Arbor, MI, USA">
        <title>Comparative Genomics and Chromosome Evolution.</title>
        <authorList>
            <person name="Mudd A.B."/>
        </authorList>
    </citation>
    <scope>NUCLEOTIDE SEQUENCE</scope>
    <source>
        <strain evidence="13">Female2</strain>
        <tissue evidence="13">Blood</tissue>
    </source>
</reference>
<dbReference type="SUPFAM" id="SSF103506">
    <property type="entry name" value="Mitochondrial carrier"/>
    <property type="match status" value="1"/>
</dbReference>
<evidence type="ECO:0000256" key="9">
    <source>
        <dbReference type="ARBA" id="ARBA00023136"/>
    </source>
</evidence>
<evidence type="ECO:0000256" key="6">
    <source>
        <dbReference type="ARBA" id="ARBA00022792"/>
    </source>
</evidence>
<dbReference type="Gene3D" id="1.50.40.10">
    <property type="entry name" value="Mitochondrial carrier domain"/>
    <property type="match status" value="1"/>
</dbReference>
<dbReference type="Pfam" id="PF00153">
    <property type="entry name" value="Mito_carr"/>
    <property type="match status" value="3"/>
</dbReference>
<evidence type="ECO:0000256" key="11">
    <source>
        <dbReference type="PROSITE-ProRule" id="PRU00282"/>
    </source>
</evidence>
<evidence type="ECO:0000256" key="3">
    <source>
        <dbReference type="ARBA" id="ARBA00022448"/>
    </source>
</evidence>
<dbReference type="GO" id="GO:0005743">
    <property type="term" value="C:mitochondrial inner membrane"/>
    <property type="evidence" value="ECO:0007669"/>
    <property type="project" value="UniProtKB-SubCell"/>
</dbReference>
<evidence type="ECO:0000256" key="7">
    <source>
        <dbReference type="ARBA" id="ARBA00022989"/>
    </source>
</evidence>
<dbReference type="InterPro" id="IPR002067">
    <property type="entry name" value="MCP"/>
</dbReference>
<evidence type="ECO:0000256" key="10">
    <source>
        <dbReference type="ARBA" id="ARBA00070485"/>
    </source>
</evidence>
<proteinExistence type="inferred from homology"/>
<evidence type="ECO:0000256" key="1">
    <source>
        <dbReference type="ARBA" id="ARBA00004448"/>
    </source>
</evidence>
<gene>
    <name evidence="13" type="ORF">GDO86_015383</name>
</gene>
<keyword evidence="14" id="KW-1185">Reference proteome</keyword>
<evidence type="ECO:0000256" key="12">
    <source>
        <dbReference type="RuleBase" id="RU000488"/>
    </source>
</evidence>
<organism evidence="13 14">
    <name type="scientific">Hymenochirus boettgeri</name>
    <name type="common">Congo dwarf clawed frog</name>
    <dbReference type="NCBI Taxonomy" id="247094"/>
    <lineage>
        <taxon>Eukaryota</taxon>
        <taxon>Metazoa</taxon>
        <taxon>Chordata</taxon>
        <taxon>Craniata</taxon>
        <taxon>Vertebrata</taxon>
        <taxon>Euteleostomi</taxon>
        <taxon>Amphibia</taxon>
        <taxon>Batrachia</taxon>
        <taxon>Anura</taxon>
        <taxon>Pipoidea</taxon>
        <taxon>Pipidae</taxon>
        <taxon>Pipinae</taxon>
        <taxon>Hymenochirus</taxon>
    </lineage>
</organism>
<dbReference type="OrthoDB" id="270584at2759"/>
<dbReference type="InterPro" id="IPR002167">
    <property type="entry name" value="GDC-like"/>
</dbReference>
<keyword evidence="4 11" id="KW-0812">Transmembrane</keyword>
<dbReference type="PRINTS" id="PR00928">
    <property type="entry name" value="GRAVESDC"/>
</dbReference>
<keyword evidence="5" id="KW-0677">Repeat</keyword>
<dbReference type="PRINTS" id="PR00926">
    <property type="entry name" value="MITOCARRIER"/>
</dbReference>
<name>A0A8T2JYJ7_9PIPI</name>
<evidence type="ECO:0000313" key="13">
    <source>
        <dbReference type="EMBL" id="KAG8448267.1"/>
    </source>
</evidence>
<evidence type="ECO:0000313" key="14">
    <source>
        <dbReference type="Proteomes" id="UP000812440"/>
    </source>
</evidence>
<keyword evidence="7" id="KW-1133">Transmembrane helix</keyword>
<dbReference type="GO" id="GO:0055085">
    <property type="term" value="P:transmembrane transport"/>
    <property type="evidence" value="ECO:0007669"/>
    <property type="project" value="InterPro"/>
</dbReference>
<dbReference type="EMBL" id="JAACNH010000003">
    <property type="protein sequence ID" value="KAG8448267.1"/>
    <property type="molecule type" value="Genomic_DNA"/>
</dbReference>
<evidence type="ECO:0000256" key="5">
    <source>
        <dbReference type="ARBA" id="ARBA00022737"/>
    </source>
</evidence>
<dbReference type="PROSITE" id="PS50920">
    <property type="entry name" value="SOLCAR"/>
    <property type="match status" value="3"/>
</dbReference>
<sequence>MITLTRDTRLTAWQSFLCGGVAGVLGRTVTSPLDVVKILSQVGTFHSKHGFLGTFRLLCKAEGLRALWKGNLTACMRLFPYSAVQLALYHRFTLLFVDDLGHISKWKAIVSGGVAGAVAAVVIYPTDVIKTRLIVQNSREPSYRGIIHALCSIYYQEGFLSLYKGVSLIVLGAIPFSASLFLIDLSLDRLWQESSVPLTPLQHFVNGCLAGGVAQTLSFPFETVKRKMQAQSCVLPHCGGVDVHFSGILDCFTQTVKIKGVLSLWNGLSANLIKVIPYFGLMLGSFECCKRLCLYHNGYIVSPLGNQLTPGVDQSLQPHELQELRKFLRSKEFVSRKPPLNG</sequence>
<accession>A0A8T2JYJ7</accession>
<dbReference type="AlphaFoldDB" id="A0A8T2JYJ7"/>
<comment type="caution">
    <text evidence="13">The sequence shown here is derived from an EMBL/GenBank/DDBJ whole genome shotgun (WGS) entry which is preliminary data.</text>
</comment>
<evidence type="ECO:0000256" key="2">
    <source>
        <dbReference type="ARBA" id="ARBA00006375"/>
    </source>
</evidence>
<feature type="repeat" description="Solcar" evidence="11">
    <location>
        <begin position="198"/>
        <end position="292"/>
    </location>
</feature>
<dbReference type="FunFam" id="1.50.40.10:FF:000098">
    <property type="entry name" value="Mitochondrial substrate carrier family protein"/>
    <property type="match status" value="1"/>
</dbReference>
<dbReference type="InterPro" id="IPR018108">
    <property type="entry name" value="MCP_transmembrane"/>
</dbReference>
<comment type="similarity">
    <text evidence="2 12">Belongs to the mitochondrial carrier (TC 2.A.29) family.</text>
</comment>
<evidence type="ECO:0000256" key="4">
    <source>
        <dbReference type="ARBA" id="ARBA00022692"/>
    </source>
</evidence>
<comment type="subcellular location">
    <subcellularLocation>
        <location evidence="1">Mitochondrion inner membrane</location>
        <topology evidence="1">Multi-pass membrane protein</topology>
    </subcellularLocation>
</comment>
<dbReference type="Proteomes" id="UP000812440">
    <property type="component" value="Chromosome 8_10"/>
</dbReference>
<feature type="repeat" description="Solcar" evidence="11">
    <location>
        <begin position="10"/>
        <end position="95"/>
    </location>
</feature>
<dbReference type="PANTHER" id="PTHR24089">
    <property type="entry name" value="SOLUTE CARRIER FAMILY 25"/>
    <property type="match status" value="1"/>
</dbReference>
<dbReference type="InterPro" id="IPR023395">
    <property type="entry name" value="MCP_dom_sf"/>
</dbReference>
<keyword evidence="8" id="KW-0496">Mitochondrion</keyword>
<evidence type="ECO:0000256" key="8">
    <source>
        <dbReference type="ARBA" id="ARBA00023128"/>
    </source>
</evidence>